<dbReference type="Gene3D" id="3.40.50.1860">
    <property type="match status" value="2"/>
</dbReference>
<dbReference type="NCBIfam" id="TIGR00035">
    <property type="entry name" value="asp_race"/>
    <property type="match status" value="1"/>
</dbReference>
<dbReference type="PANTHER" id="PTHR21198">
    <property type="entry name" value="GLUTAMATE RACEMASE"/>
    <property type="match status" value="1"/>
</dbReference>
<proteinExistence type="inferred from homology"/>
<gene>
    <name evidence="3" type="ORF">IYQ_17809</name>
</gene>
<dbReference type="EMBL" id="AGVO01000064">
    <property type="protein sequence ID" value="EHI51215.1"/>
    <property type="molecule type" value="Genomic_DNA"/>
</dbReference>
<reference evidence="3 4" key="1">
    <citation type="journal article" date="2012" name="Front. Microbiol.">
        <title>Draft Genome Sequence of the Virulent Strain 01-B526 of the Fish Pathogen Aeromonas salmonicida.</title>
        <authorList>
            <person name="Charette S.J."/>
            <person name="Brochu F."/>
            <person name="Boyle B."/>
            <person name="Filion G."/>
            <person name="Tanaka K.H."/>
            <person name="Derome N."/>
        </authorList>
    </citation>
    <scope>NUCLEOTIDE SEQUENCE [LARGE SCALE GENOMIC DNA]</scope>
    <source>
        <strain evidence="3 4">01-B526</strain>
    </source>
</reference>
<dbReference type="Proteomes" id="UP000006428">
    <property type="component" value="Unassembled WGS sequence"/>
</dbReference>
<evidence type="ECO:0000313" key="3">
    <source>
        <dbReference type="EMBL" id="EHI51215.1"/>
    </source>
</evidence>
<dbReference type="InterPro" id="IPR015942">
    <property type="entry name" value="Asp/Glu/hydantoin_racemase"/>
</dbReference>
<keyword evidence="4" id="KW-1185">Reference proteome</keyword>
<evidence type="ECO:0000313" key="4">
    <source>
        <dbReference type="Proteomes" id="UP000006428"/>
    </source>
</evidence>
<dbReference type="Pfam" id="PF01177">
    <property type="entry name" value="Asp_Glu_race"/>
    <property type="match status" value="1"/>
</dbReference>
<protein>
    <submittedName>
        <fullName evidence="3">Aspartate racemase</fullName>
    </submittedName>
</protein>
<dbReference type="SUPFAM" id="SSF53681">
    <property type="entry name" value="Aspartate/glutamate racemase"/>
    <property type="match status" value="2"/>
</dbReference>
<name>A0ABN0DWK5_AERSS</name>
<comment type="caution">
    <text evidence="3">The sequence shown here is derived from an EMBL/GenBank/DDBJ whole genome shotgun (WGS) entry which is preliminary data.</text>
</comment>
<evidence type="ECO:0000256" key="1">
    <source>
        <dbReference type="ARBA" id="ARBA00007847"/>
    </source>
</evidence>
<dbReference type="PANTHER" id="PTHR21198:SF7">
    <property type="entry name" value="ASPARTATE-GLUTAMATE RACEMASE FAMILY"/>
    <property type="match status" value="1"/>
</dbReference>
<dbReference type="RefSeq" id="WP_005318700.1">
    <property type="nucleotide sequence ID" value="NZ_AGVO01000064.1"/>
</dbReference>
<dbReference type="InterPro" id="IPR004380">
    <property type="entry name" value="Asp_race"/>
</dbReference>
<dbReference type="InterPro" id="IPR001920">
    <property type="entry name" value="Asp/Glu_race"/>
</dbReference>
<sequence>MKCIGLLGGMSWESTVSYYQAFNRDVRARLGGLHSARVLLSSVDFAEIERLQHVGDWPATARLLAAEARLLAAEARKLQAGGADFLLIGTNTMHKVAPEIEAAIDIPLLHIADATARQLLADGVQRVGLLGTRFTMEQDFYKGRLQTLFGLEVLVPPAAQRERVHSIIYDELCLGEIRASSRAEYLAIIAGLAEAGAQAVILGCTEIALLVGDSKAAVPLYDTTAIHAEAAVTLALQPD</sequence>
<accession>A0ABN0DWK5</accession>
<organism evidence="3 4">
    <name type="scientific">Aeromonas salmonicida subsp. salmonicida 01-B526</name>
    <dbReference type="NCBI Taxonomy" id="1076135"/>
    <lineage>
        <taxon>Bacteria</taxon>
        <taxon>Pseudomonadati</taxon>
        <taxon>Pseudomonadota</taxon>
        <taxon>Gammaproteobacteria</taxon>
        <taxon>Aeromonadales</taxon>
        <taxon>Aeromonadaceae</taxon>
        <taxon>Aeromonas</taxon>
    </lineage>
</organism>
<keyword evidence="2" id="KW-0413">Isomerase</keyword>
<evidence type="ECO:0000256" key="2">
    <source>
        <dbReference type="ARBA" id="ARBA00023235"/>
    </source>
</evidence>
<comment type="similarity">
    <text evidence="1">Belongs to the aspartate/glutamate racemases family.</text>
</comment>